<keyword evidence="12" id="KW-1185">Reference proteome</keyword>
<evidence type="ECO:0000256" key="7">
    <source>
        <dbReference type="ARBA" id="ARBA00023136"/>
    </source>
</evidence>
<accession>A0A1G9A9B8</accession>
<dbReference type="GO" id="GO:0005886">
    <property type="term" value="C:plasma membrane"/>
    <property type="evidence" value="ECO:0007669"/>
    <property type="project" value="UniProtKB-SubCell"/>
</dbReference>
<dbReference type="STRING" id="571298.SAMN04488026_103453"/>
<keyword evidence="4 9" id="KW-0997">Cell inner membrane</keyword>
<dbReference type="InterPro" id="IPR007387">
    <property type="entry name" value="TRAP_DctQ"/>
</dbReference>
<dbReference type="EMBL" id="FNEK01000034">
    <property type="protein sequence ID" value="SDK23205.1"/>
    <property type="molecule type" value="Genomic_DNA"/>
</dbReference>
<protein>
    <recommendedName>
        <fullName evidence="9">TRAP transporter small permease protein</fullName>
    </recommendedName>
</protein>
<sequence length="190" mass="20328">MTNGDAHAPAQDEKGRQRPFLPLVTGISTLLDWSGRIVAAVCLGVTFATLLVNVILRYAFGSGIAWAYEIHAILLPWMVGGGIVIAAARGRNIAITLMPDMLPQGPRRILSLAINITILVISVSVLDASGPILKAAKFQTLSTLGIKQYWGYLSLFYAFAGMSVIAVVDIIRTIAGEDLHASDYETSSLS</sequence>
<evidence type="ECO:0000256" key="4">
    <source>
        <dbReference type="ARBA" id="ARBA00022519"/>
    </source>
</evidence>
<feature type="transmembrane region" description="Helical" evidence="9">
    <location>
        <begin position="66"/>
        <end position="88"/>
    </location>
</feature>
<evidence type="ECO:0000256" key="1">
    <source>
        <dbReference type="ARBA" id="ARBA00004429"/>
    </source>
</evidence>
<gene>
    <name evidence="11" type="ORF">SAMN04488026_103453</name>
</gene>
<feature type="transmembrane region" description="Helical" evidence="9">
    <location>
        <begin position="37"/>
        <end position="60"/>
    </location>
</feature>
<evidence type="ECO:0000256" key="6">
    <source>
        <dbReference type="ARBA" id="ARBA00022989"/>
    </source>
</evidence>
<evidence type="ECO:0000313" key="11">
    <source>
        <dbReference type="EMBL" id="SDK23205.1"/>
    </source>
</evidence>
<dbReference type="PANTHER" id="PTHR35011">
    <property type="entry name" value="2,3-DIKETO-L-GULONATE TRAP TRANSPORTER SMALL PERMEASE PROTEIN YIAM"/>
    <property type="match status" value="1"/>
</dbReference>
<evidence type="ECO:0000256" key="9">
    <source>
        <dbReference type="RuleBase" id="RU369079"/>
    </source>
</evidence>
<feature type="domain" description="Tripartite ATP-independent periplasmic transporters DctQ component" evidence="10">
    <location>
        <begin position="48"/>
        <end position="175"/>
    </location>
</feature>
<dbReference type="GO" id="GO:0015740">
    <property type="term" value="P:C4-dicarboxylate transport"/>
    <property type="evidence" value="ECO:0007669"/>
    <property type="project" value="TreeGrafter"/>
</dbReference>
<dbReference type="AlphaFoldDB" id="A0A1G9A9B8"/>
<evidence type="ECO:0000256" key="8">
    <source>
        <dbReference type="ARBA" id="ARBA00038436"/>
    </source>
</evidence>
<evidence type="ECO:0000256" key="3">
    <source>
        <dbReference type="ARBA" id="ARBA00022475"/>
    </source>
</evidence>
<keyword evidence="5 9" id="KW-0812">Transmembrane</keyword>
<comment type="subunit">
    <text evidence="9">The complex comprises the extracytoplasmic solute receptor protein and the two transmembrane proteins.</text>
</comment>
<name>A0A1G9A9B8_9RHOB</name>
<dbReference type="InterPro" id="IPR055348">
    <property type="entry name" value="DctQ"/>
</dbReference>
<dbReference type="Pfam" id="PF04290">
    <property type="entry name" value="DctQ"/>
    <property type="match status" value="1"/>
</dbReference>
<keyword evidence="6 9" id="KW-1133">Transmembrane helix</keyword>
<comment type="similarity">
    <text evidence="8 9">Belongs to the TRAP transporter small permease family.</text>
</comment>
<organism evidence="11 12">
    <name type="scientific">Aliiruegeria lutimaris</name>
    <dbReference type="NCBI Taxonomy" id="571298"/>
    <lineage>
        <taxon>Bacteria</taxon>
        <taxon>Pseudomonadati</taxon>
        <taxon>Pseudomonadota</taxon>
        <taxon>Alphaproteobacteria</taxon>
        <taxon>Rhodobacterales</taxon>
        <taxon>Roseobacteraceae</taxon>
        <taxon>Aliiruegeria</taxon>
    </lineage>
</organism>
<keyword evidence="7 9" id="KW-0472">Membrane</keyword>
<reference evidence="11 12" key="1">
    <citation type="submission" date="2016-10" db="EMBL/GenBank/DDBJ databases">
        <authorList>
            <person name="de Groot N.N."/>
        </authorList>
    </citation>
    <scope>NUCLEOTIDE SEQUENCE [LARGE SCALE GENOMIC DNA]</scope>
    <source>
        <strain evidence="11 12">DSM 25294</strain>
    </source>
</reference>
<evidence type="ECO:0000256" key="2">
    <source>
        <dbReference type="ARBA" id="ARBA00022448"/>
    </source>
</evidence>
<evidence type="ECO:0000313" key="12">
    <source>
        <dbReference type="Proteomes" id="UP000199382"/>
    </source>
</evidence>
<dbReference type="OrthoDB" id="9791324at2"/>
<dbReference type="PANTHER" id="PTHR35011:SF2">
    <property type="entry name" value="2,3-DIKETO-L-GULONATE TRAP TRANSPORTER SMALL PERMEASE PROTEIN YIAM"/>
    <property type="match status" value="1"/>
</dbReference>
<feature type="transmembrane region" description="Helical" evidence="9">
    <location>
        <begin position="149"/>
        <end position="171"/>
    </location>
</feature>
<dbReference type="RefSeq" id="WP_093158265.1">
    <property type="nucleotide sequence ID" value="NZ_FNEK01000034.1"/>
</dbReference>
<comment type="function">
    <text evidence="9">Part of the tripartite ATP-independent periplasmic (TRAP) transport system.</text>
</comment>
<dbReference type="Proteomes" id="UP000199382">
    <property type="component" value="Unassembled WGS sequence"/>
</dbReference>
<proteinExistence type="inferred from homology"/>
<keyword evidence="3" id="KW-1003">Cell membrane</keyword>
<comment type="subcellular location">
    <subcellularLocation>
        <location evidence="1 9">Cell inner membrane</location>
        <topology evidence="1 9">Multi-pass membrane protein</topology>
    </subcellularLocation>
</comment>
<evidence type="ECO:0000256" key="5">
    <source>
        <dbReference type="ARBA" id="ARBA00022692"/>
    </source>
</evidence>
<evidence type="ECO:0000259" key="10">
    <source>
        <dbReference type="Pfam" id="PF04290"/>
    </source>
</evidence>
<keyword evidence="2 9" id="KW-0813">Transport</keyword>
<dbReference type="GO" id="GO:0022857">
    <property type="term" value="F:transmembrane transporter activity"/>
    <property type="evidence" value="ECO:0007669"/>
    <property type="project" value="UniProtKB-UniRule"/>
</dbReference>
<feature type="transmembrane region" description="Helical" evidence="9">
    <location>
        <begin position="109"/>
        <end position="129"/>
    </location>
</feature>